<feature type="domain" description="Gp5/Type VI secretion system Vgr protein OB-fold" evidence="1">
    <location>
        <begin position="374"/>
        <end position="447"/>
    </location>
</feature>
<dbReference type="EMBL" id="CP040899">
    <property type="protein sequence ID" value="QDB79130.1"/>
    <property type="molecule type" value="Genomic_DNA"/>
</dbReference>
<reference evidence="2 3" key="1">
    <citation type="submission" date="2019-05" db="EMBL/GenBank/DDBJ databases">
        <title>Georgenia *** sp. nov., and Georgenia *** sp. nov., isolated from the intestinal contents of plateau pika (Ochotona curzoniae) in the Qinghai-Tibet plateau of China.</title>
        <authorList>
            <person name="Tian Z."/>
        </authorList>
    </citation>
    <scope>NUCLEOTIDE SEQUENCE [LARGE SCALE GENOMIC DNA]</scope>
    <source>
        <strain evidence="2 3">Z294</strain>
    </source>
</reference>
<dbReference type="Gene3D" id="2.40.50.230">
    <property type="entry name" value="Gp5 N-terminal domain"/>
    <property type="match status" value="1"/>
</dbReference>
<gene>
    <name evidence="2" type="ORF">FE251_06910</name>
</gene>
<name>A0ABX5VQU7_9MICO</name>
<keyword evidence="3" id="KW-1185">Reference proteome</keyword>
<dbReference type="Pfam" id="PF04717">
    <property type="entry name" value="Phage_base_V"/>
    <property type="match status" value="1"/>
</dbReference>
<evidence type="ECO:0000313" key="2">
    <source>
        <dbReference type="EMBL" id="QDB79130.1"/>
    </source>
</evidence>
<dbReference type="SUPFAM" id="SSF69255">
    <property type="entry name" value="gp5 N-terminal domain-like"/>
    <property type="match status" value="1"/>
</dbReference>
<dbReference type="Gene3D" id="2.30.110.50">
    <property type="match status" value="1"/>
</dbReference>
<evidence type="ECO:0000313" key="3">
    <source>
        <dbReference type="Proteomes" id="UP000313948"/>
    </source>
</evidence>
<dbReference type="Proteomes" id="UP000313948">
    <property type="component" value="Chromosome"/>
</dbReference>
<protein>
    <recommendedName>
        <fullName evidence="1">Gp5/Type VI secretion system Vgr protein OB-fold domain-containing protein</fullName>
    </recommendedName>
</protein>
<dbReference type="RefSeq" id="WP_139948346.1">
    <property type="nucleotide sequence ID" value="NZ_CP040899.1"/>
</dbReference>
<sequence>MSVLTQSPSAGLALSPVVKVDGSPLPARWTAALLELRATLALRTVGRCTLRFADPGYELTGERRLAVGAQVSLSARAVPARSPLTEIFTGTVTSAGVEQRAGRSAELVAVVEDAAFRLSRTSRAQTYLDRTYADVVETLARGAGVAVRADQTSKVHPYLLQADTDLAFIDELARRIGWEWVVDRGTLRFWRSWTGSGRTGTIGPDVRLALGDTLEELAAGVSSDAPTEVTVRGWDPVKQEHITATAALDRASVPRGLADAFRVDEATPASRLWSVDSPLDGTDAAAIAESRANATGTVSAKGRCTVTPELRPGVLADITGVGPANGRYYVQEVEHVYRPGGFHTRFTAGDRRPVHLADVARAGASSFAHAGLVIGTVTDIRDEDGLGRVKVQYSAMSDAVTSTWARVAAVGAGADRGIVLTPEVGDEVLVGFEGGDARRAVVLGGLHGKRGAVPPGVIEDGTVVNRRLTSRLGHVVELGDGRDAKGQHVLLALQDTSHRIRLGKDRADVEVPSGVPLTVRSGDSTIDMDGKGNLTLSGVTITLKATQGIELSGASVEVKASAKAAVSAADVEVKGSVTAALQGGTTATIKGGMVQIN</sequence>
<dbReference type="Gene3D" id="3.55.50.10">
    <property type="entry name" value="Baseplate protein-like domains"/>
    <property type="match status" value="1"/>
</dbReference>
<dbReference type="InterPro" id="IPR006531">
    <property type="entry name" value="Gp5/Vgr_OB"/>
</dbReference>
<dbReference type="Pfam" id="PF05954">
    <property type="entry name" value="Phage_GPD"/>
    <property type="match status" value="1"/>
</dbReference>
<dbReference type="InterPro" id="IPR037026">
    <property type="entry name" value="Vgr_OB-fold_dom_sf"/>
</dbReference>
<dbReference type="SUPFAM" id="SSF69279">
    <property type="entry name" value="Phage tail proteins"/>
    <property type="match status" value="1"/>
</dbReference>
<organism evidence="2 3">
    <name type="scientific">Georgenia wutianyii</name>
    <dbReference type="NCBI Taxonomy" id="2585135"/>
    <lineage>
        <taxon>Bacteria</taxon>
        <taxon>Bacillati</taxon>
        <taxon>Actinomycetota</taxon>
        <taxon>Actinomycetes</taxon>
        <taxon>Micrococcales</taxon>
        <taxon>Bogoriellaceae</taxon>
        <taxon>Georgenia</taxon>
    </lineage>
</organism>
<evidence type="ECO:0000259" key="1">
    <source>
        <dbReference type="Pfam" id="PF04717"/>
    </source>
</evidence>
<accession>A0ABX5VQU7</accession>
<proteinExistence type="predicted"/>